<sequence>MLDNKETYYVIKISCDILGRENMGIYGLYSKKGVAEDVANRINNSGLNLGDTHFVVMTAKNYFKFKEEYGSAI</sequence>
<dbReference type="EMBL" id="AAXKXX010000004">
    <property type="protein sequence ID" value="EGQ4384442.1"/>
    <property type="molecule type" value="Genomic_DNA"/>
</dbReference>
<evidence type="ECO:0000313" key="1">
    <source>
        <dbReference type="EMBL" id="EGQ4384442.1"/>
    </source>
</evidence>
<dbReference type="AlphaFoldDB" id="A0A8H9EP65"/>
<evidence type="ECO:0000313" key="2">
    <source>
        <dbReference type="Proteomes" id="UP000600220"/>
    </source>
</evidence>
<accession>A0A8H9EP65</accession>
<protein>
    <submittedName>
        <fullName evidence="1">Uncharacterized protein</fullName>
    </submittedName>
</protein>
<organism evidence="1 2">
    <name type="scientific">Staphylococcus pseudintermedius</name>
    <dbReference type="NCBI Taxonomy" id="283734"/>
    <lineage>
        <taxon>Bacteria</taxon>
        <taxon>Bacillati</taxon>
        <taxon>Bacillota</taxon>
        <taxon>Bacilli</taxon>
        <taxon>Bacillales</taxon>
        <taxon>Staphylococcaceae</taxon>
        <taxon>Staphylococcus</taxon>
        <taxon>Staphylococcus intermedius group</taxon>
    </lineage>
</organism>
<dbReference type="Proteomes" id="UP000600220">
    <property type="component" value="Unassembled WGS sequence"/>
</dbReference>
<dbReference type="RefSeq" id="WP_065354309.1">
    <property type="nucleotide sequence ID" value="NZ_CP016072.1"/>
</dbReference>
<proteinExistence type="predicted"/>
<comment type="caution">
    <text evidence="1">The sequence shown here is derived from an EMBL/GenBank/DDBJ whole genome shotgun (WGS) entry which is preliminary data.</text>
</comment>
<keyword evidence="2" id="KW-1185">Reference proteome</keyword>
<reference evidence="1 2" key="1">
    <citation type="submission" date="2018-11" db="EMBL/GenBank/DDBJ databases">
        <authorList>
            <consortium name="Veterinary Laboratory Investigation and Response Network"/>
        </authorList>
    </citation>
    <scope>NUCLEOTIDE SEQUENCE [LARGE SCALE GENOMIC DNA]</scope>
    <source>
        <strain evidence="1 2">SPSE-18-VL-LA-PA-Ryan-0021</strain>
    </source>
</reference>
<gene>
    <name evidence="1" type="ORF">EGV54_04960</name>
</gene>
<name>A0A8H9EP65_STAPS</name>